<dbReference type="OrthoDB" id="6278496at2"/>
<keyword evidence="5" id="KW-0378">Hydrolase</keyword>
<dbReference type="Proteomes" id="UP000000844">
    <property type="component" value="Chromosome"/>
</dbReference>
<keyword evidence="6" id="KW-0862">Zinc</keyword>
<dbReference type="PANTHER" id="PTHR47466:SF1">
    <property type="entry name" value="METALLOPROTEASE MEP1 (AFU_ORTHOLOGUE AFUA_1G07730)-RELATED"/>
    <property type="match status" value="1"/>
</dbReference>
<dbReference type="HOGENOM" id="CLU_048726_0_1_11"/>
<name>D3Q7N9_STANL</name>
<dbReference type="Gene3D" id="3.40.390.10">
    <property type="entry name" value="Collagenase (Catalytic Domain)"/>
    <property type="match status" value="1"/>
</dbReference>
<dbReference type="KEGG" id="sna:Snas_4739"/>
<dbReference type="GO" id="GO:0008237">
    <property type="term" value="F:metallopeptidase activity"/>
    <property type="evidence" value="ECO:0007669"/>
    <property type="project" value="UniProtKB-KW"/>
</dbReference>
<accession>D3Q7N9</accession>
<evidence type="ECO:0000256" key="7">
    <source>
        <dbReference type="ARBA" id="ARBA00023049"/>
    </source>
</evidence>
<evidence type="ECO:0000256" key="6">
    <source>
        <dbReference type="ARBA" id="ARBA00022833"/>
    </source>
</evidence>
<evidence type="ECO:0000256" key="4">
    <source>
        <dbReference type="ARBA" id="ARBA00022729"/>
    </source>
</evidence>
<evidence type="ECO:0000256" key="1">
    <source>
        <dbReference type="ARBA" id="ARBA00008721"/>
    </source>
</evidence>
<protein>
    <recommendedName>
        <fullName evidence="10">Peptidase M43 pregnancy-associated plasma-A domain-containing protein</fullName>
    </recommendedName>
</protein>
<feature type="signal peptide" evidence="9">
    <location>
        <begin position="1"/>
        <end position="32"/>
    </location>
</feature>
<dbReference type="PANTHER" id="PTHR47466">
    <property type="match status" value="1"/>
</dbReference>
<dbReference type="EMBL" id="CP001778">
    <property type="protein sequence ID" value="ADD44381.1"/>
    <property type="molecule type" value="Genomic_DNA"/>
</dbReference>
<reference evidence="11 12" key="1">
    <citation type="journal article" date="2009" name="Stand. Genomic Sci.">
        <title>Complete genome sequence of Stackebrandtia nassauensis type strain (LLR-40K-21).</title>
        <authorList>
            <person name="Munk C."/>
            <person name="Lapidus A."/>
            <person name="Copeland A."/>
            <person name="Jando M."/>
            <person name="Mayilraj S."/>
            <person name="Glavina Del Rio T."/>
            <person name="Nolan M."/>
            <person name="Chen F."/>
            <person name="Lucas S."/>
            <person name="Tice H."/>
            <person name="Cheng J.F."/>
            <person name="Han C."/>
            <person name="Detter J.C."/>
            <person name="Bruce D."/>
            <person name="Goodwin L."/>
            <person name="Chain P."/>
            <person name="Pitluck S."/>
            <person name="Goker M."/>
            <person name="Ovchinikova G."/>
            <person name="Pati A."/>
            <person name="Ivanova N."/>
            <person name="Mavromatis K."/>
            <person name="Chen A."/>
            <person name="Palaniappan K."/>
            <person name="Land M."/>
            <person name="Hauser L."/>
            <person name="Chang Y.J."/>
            <person name="Jeffries C.D."/>
            <person name="Bristow J."/>
            <person name="Eisen J.A."/>
            <person name="Markowitz V."/>
            <person name="Hugenholtz P."/>
            <person name="Kyrpides N.C."/>
            <person name="Klenk H.P."/>
        </authorList>
    </citation>
    <scope>NUCLEOTIDE SEQUENCE [LARGE SCALE GENOMIC DNA]</scope>
    <source>
        <strain evidence="12">DSM 44728 / CIP 108903 / NRRL B-16338 / NBRC 102104 / LLR-40K-21</strain>
    </source>
</reference>
<keyword evidence="12" id="KW-1185">Reference proteome</keyword>
<proteinExistence type="inferred from homology"/>
<dbReference type="InterPro" id="IPR008754">
    <property type="entry name" value="Peptidase_M43"/>
</dbReference>
<keyword evidence="7" id="KW-0482">Metalloprotease</keyword>
<dbReference type="eggNOG" id="COG3291">
    <property type="taxonomic scope" value="Bacteria"/>
</dbReference>
<feature type="chain" id="PRO_5038507142" description="Peptidase M43 pregnancy-associated plasma-A domain-containing protein" evidence="9">
    <location>
        <begin position="33"/>
        <end position="312"/>
    </location>
</feature>
<evidence type="ECO:0000313" key="11">
    <source>
        <dbReference type="EMBL" id="ADD44381.1"/>
    </source>
</evidence>
<dbReference type="SUPFAM" id="SSF55486">
    <property type="entry name" value="Metalloproteases ('zincins'), catalytic domain"/>
    <property type="match status" value="1"/>
</dbReference>
<sequence length="312" mass="32673">MPTTLYTRLRRIAGVAAAVALAATTAAAPATASAVAAACDDGSALRVTKDAHGHHDPNALTGKQVAKAERELADALADRSVSQRDLAASVTVPVVFHVIMQDSTRAGGNLPDSMIAEQMKVLNDSYSGATGGADTDFQFNLVKTTRTVNASWYNVGYGSAAERDMKAALREGGADTLNIYAANIGDGLLGWATFPDRSIGSDDGVVVLNESLPGGTAAPYDGGDTATHEAGHWLNLYHTFQGGCKGKGDQVADTAAESSPAYGCPTGRDSCTRVAGVDPIHNFMDYTEDDCMYEFTAGQTTRMHEAWTAFRA</sequence>
<gene>
    <name evidence="11" type="ordered locus">Snas_4739</name>
</gene>
<evidence type="ECO:0000256" key="8">
    <source>
        <dbReference type="ARBA" id="ARBA00023157"/>
    </source>
</evidence>
<keyword evidence="2" id="KW-0645">Protease</keyword>
<dbReference type="Pfam" id="PF05572">
    <property type="entry name" value="Peptidase_M43"/>
    <property type="match status" value="1"/>
</dbReference>
<keyword evidence="4 9" id="KW-0732">Signal</keyword>
<comment type="similarity">
    <text evidence="1">Belongs to the peptidase M43B family.</text>
</comment>
<keyword evidence="8" id="KW-1015">Disulfide bond</keyword>
<evidence type="ECO:0000256" key="9">
    <source>
        <dbReference type="SAM" id="SignalP"/>
    </source>
</evidence>
<dbReference type="GO" id="GO:0006508">
    <property type="term" value="P:proteolysis"/>
    <property type="evidence" value="ECO:0007669"/>
    <property type="project" value="UniProtKB-KW"/>
</dbReference>
<dbReference type="MEROPS" id="M43.008"/>
<dbReference type="InterPro" id="IPR024079">
    <property type="entry name" value="MetalloPept_cat_dom_sf"/>
</dbReference>
<dbReference type="AlphaFoldDB" id="D3Q7N9"/>
<evidence type="ECO:0000256" key="3">
    <source>
        <dbReference type="ARBA" id="ARBA00022723"/>
    </source>
</evidence>
<evidence type="ECO:0000259" key="10">
    <source>
        <dbReference type="Pfam" id="PF05572"/>
    </source>
</evidence>
<organism evidence="11 12">
    <name type="scientific">Stackebrandtia nassauensis (strain DSM 44728 / CIP 108903 / NRRL B-16338 / NBRC 102104 / LLR-40K-21)</name>
    <dbReference type="NCBI Taxonomy" id="446470"/>
    <lineage>
        <taxon>Bacteria</taxon>
        <taxon>Bacillati</taxon>
        <taxon>Actinomycetota</taxon>
        <taxon>Actinomycetes</taxon>
        <taxon>Glycomycetales</taxon>
        <taxon>Glycomycetaceae</taxon>
        <taxon>Stackebrandtia</taxon>
    </lineage>
</organism>
<dbReference type="RefSeq" id="WP_013019952.1">
    <property type="nucleotide sequence ID" value="NC_013947.1"/>
</dbReference>
<evidence type="ECO:0000256" key="5">
    <source>
        <dbReference type="ARBA" id="ARBA00022801"/>
    </source>
</evidence>
<dbReference type="GO" id="GO:0046872">
    <property type="term" value="F:metal ion binding"/>
    <property type="evidence" value="ECO:0007669"/>
    <property type="project" value="UniProtKB-KW"/>
</dbReference>
<feature type="domain" description="Peptidase M43 pregnancy-associated plasma-A" evidence="10">
    <location>
        <begin position="178"/>
        <end position="306"/>
    </location>
</feature>
<evidence type="ECO:0000256" key="2">
    <source>
        <dbReference type="ARBA" id="ARBA00022670"/>
    </source>
</evidence>
<keyword evidence="3" id="KW-0479">Metal-binding</keyword>
<dbReference type="STRING" id="446470.Snas_4739"/>
<dbReference type="CDD" id="cd04275">
    <property type="entry name" value="ZnMc_pappalysin_like"/>
    <property type="match status" value="1"/>
</dbReference>
<evidence type="ECO:0000313" key="12">
    <source>
        <dbReference type="Proteomes" id="UP000000844"/>
    </source>
</evidence>